<dbReference type="EMBL" id="JAUKPO010000053">
    <property type="protein sequence ID" value="MDO1451332.1"/>
    <property type="molecule type" value="Genomic_DNA"/>
</dbReference>
<dbReference type="Pfam" id="PF08281">
    <property type="entry name" value="Sigma70_r4_2"/>
    <property type="match status" value="1"/>
</dbReference>
<dbReference type="InterPro" id="IPR013249">
    <property type="entry name" value="RNA_pol_sigma70_r4_t2"/>
</dbReference>
<name>A0ABT8RKD6_9BACT</name>
<dbReference type="SUPFAM" id="SSF88659">
    <property type="entry name" value="Sigma3 and sigma4 domains of RNA polymerase sigma factors"/>
    <property type="match status" value="1"/>
</dbReference>
<evidence type="ECO:0000313" key="3">
    <source>
        <dbReference type="Proteomes" id="UP001168528"/>
    </source>
</evidence>
<comment type="caution">
    <text evidence="2">The sequence shown here is derived from an EMBL/GenBank/DDBJ whole genome shotgun (WGS) entry which is preliminary data.</text>
</comment>
<dbReference type="Gene3D" id="1.10.10.10">
    <property type="entry name" value="Winged helix-like DNA-binding domain superfamily/Winged helix DNA-binding domain"/>
    <property type="match status" value="1"/>
</dbReference>
<evidence type="ECO:0000313" key="2">
    <source>
        <dbReference type="EMBL" id="MDO1451332.1"/>
    </source>
</evidence>
<feature type="domain" description="RNA polymerase sigma factor 70 region 4 type 2" evidence="1">
    <location>
        <begin position="17"/>
        <end position="47"/>
    </location>
</feature>
<dbReference type="Proteomes" id="UP001168528">
    <property type="component" value="Unassembled WGS sequence"/>
</dbReference>
<protein>
    <submittedName>
        <fullName evidence="2">Sigma factor-like helix-turn-helix DNA-binding protein</fullName>
    </submittedName>
</protein>
<gene>
    <name evidence="2" type="ORF">Q0590_33970</name>
</gene>
<proteinExistence type="predicted"/>
<dbReference type="InterPro" id="IPR036388">
    <property type="entry name" value="WH-like_DNA-bd_sf"/>
</dbReference>
<accession>A0ABT8RKD6</accession>
<keyword evidence="3" id="KW-1185">Reference proteome</keyword>
<organism evidence="2 3">
    <name type="scientific">Rhodocytophaga aerolata</name>
    <dbReference type="NCBI Taxonomy" id="455078"/>
    <lineage>
        <taxon>Bacteria</taxon>
        <taxon>Pseudomonadati</taxon>
        <taxon>Bacteroidota</taxon>
        <taxon>Cytophagia</taxon>
        <taxon>Cytophagales</taxon>
        <taxon>Rhodocytophagaceae</taxon>
        <taxon>Rhodocytophaga</taxon>
    </lineage>
</organism>
<evidence type="ECO:0000259" key="1">
    <source>
        <dbReference type="Pfam" id="PF08281"/>
    </source>
</evidence>
<reference evidence="2" key="1">
    <citation type="submission" date="2023-07" db="EMBL/GenBank/DDBJ databases">
        <title>The genome sequence of Rhodocytophaga aerolata KACC 12507.</title>
        <authorList>
            <person name="Zhang X."/>
        </authorList>
    </citation>
    <scope>NUCLEOTIDE SEQUENCE</scope>
    <source>
        <strain evidence="2">KACC 12507</strain>
    </source>
</reference>
<dbReference type="RefSeq" id="WP_302042131.1">
    <property type="nucleotide sequence ID" value="NZ_JAUKPO010000053.1"/>
</dbReference>
<dbReference type="InterPro" id="IPR013324">
    <property type="entry name" value="RNA_pol_sigma_r3/r4-like"/>
</dbReference>
<sequence>MQTFQQTCANFINKAQYINGYTHQQTAQALQLPLGTVKSRIKAALKILKSKVI</sequence>